<gene>
    <name evidence="1" type="ORF">A2Y75_06245</name>
</gene>
<proteinExistence type="predicted"/>
<evidence type="ECO:0000313" key="1">
    <source>
        <dbReference type="EMBL" id="OFW57358.1"/>
    </source>
</evidence>
<reference evidence="1 2" key="1">
    <citation type="journal article" date="2016" name="Nat. Commun.">
        <title>Thousands of microbial genomes shed light on interconnected biogeochemical processes in an aquifer system.</title>
        <authorList>
            <person name="Anantharaman K."/>
            <person name="Brown C.T."/>
            <person name="Hug L.A."/>
            <person name="Sharon I."/>
            <person name="Castelle C.J."/>
            <person name="Probst A.J."/>
            <person name="Thomas B.C."/>
            <person name="Singh A."/>
            <person name="Wilkins M.J."/>
            <person name="Karaoz U."/>
            <person name="Brodie E.L."/>
            <person name="Williams K.H."/>
            <person name="Hubbard S.S."/>
            <person name="Banfield J.F."/>
        </authorList>
    </citation>
    <scope>NUCLEOTIDE SEQUENCE [LARGE SCALE GENOMIC DNA]</scope>
</reference>
<protein>
    <submittedName>
        <fullName evidence="1">Uncharacterized protein</fullName>
    </submittedName>
</protein>
<comment type="caution">
    <text evidence="1">The sequence shown here is derived from an EMBL/GenBank/DDBJ whole genome shotgun (WGS) entry which is preliminary data.</text>
</comment>
<dbReference type="Gene3D" id="2.60.290.11">
    <property type="entry name" value="TM1070-like"/>
    <property type="match status" value="1"/>
</dbReference>
<accession>A0A1F2WKH8</accession>
<organism evidence="1 2">
    <name type="scientific">Candidatus Solincola sediminis</name>
    <dbReference type="NCBI Taxonomy" id="1797199"/>
    <lineage>
        <taxon>Bacteria</taxon>
        <taxon>Bacillati</taxon>
        <taxon>Actinomycetota</taxon>
        <taxon>Candidatus Geothermincolia</taxon>
        <taxon>Candidatus Geothermincolales</taxon>
        <taxon>Candidatus Geothermincolaceae</taxon>
        <taxon>Candidatus Solincola</taxon>
    </lineage>
</organism>
<sequence length="95" mass="10780">MSPNWYFAEGYTGGTFDTYILLSNPGWTDTVANVDFHRDDGATFRYPYGVPAQRRIAIHVDDLPGLDNANFSTIVSSDQPIMAEREMFFVMTRGY</sequence>
<dbReference type="InterPro" id="IPR036698">
    <property type="entry name" value="TM1070-like_sf"/>
</dbReference>
<dbReference type="AlphaFoldDB" id="A0A1F2WKH8"/>
<dbReference type="SUPFAM" id="SSF89232">
    <property type="entry name" value="Hypothetical protein TM1070"/>
    <property type="match status" value="1"/>
</dbReference>
<name>A0A1F2WKH8_9ACTN</name>
<dbReference type="EMBL" id="MELK01000034">
    <property type="protein sequence ID" value="OFW57358.1"/>
    <property type="molecule type" value="Genomic_DNA"/>
</dbReference>
<evidence type="ECO:0000313" key="2">
    <source>
        <dbReference type="Proteomes" id="UP000177876"/>
    </source>
</evidence>
<dbReference type="Proteomes" id="UP000177876">
    <property type="component" value="Unassembled WGS sequence"/>
</dbReference>